<dbReference type="EC" id="2.7.1.172" evidence="2 12"/>
<evidence type="ECO:0000256" key="8">
    <source>
        <dbReference type="ARBA" id="ARBA00050782"/>
    </source>
</evidence>
<comment type="catalytic activity">
    <reaction evidence="8">
        <text>N(6)-(D-erythrulosyl)-L-lysyl-[protein] + ATP = N(6)-(3-O-phospho-D-erythrulosyl)-L-lysyl-[protein] + ADP + H(+)</text>
        <dbReference type="Rhea" id="RHEA:61396"/>
        <dbReference type="Rhea" id="RHEA-COMP:15794"/>
        <dbReference type="Rhea" id="RHEA-COMP:15799"/>
        <dbReference type="ChEBI" id="CHEBI:15378"/>
        <dbReference type="ChEBI" id="CHEBI:30616"/>
        <dbReference type="ChEBI" id="CHEBI:144587"/>
        <dbReference type="ChEBI" id="CHEBI:144624"/>
        <dbReference type="ChEBI" id="CHEBI:456216"/>
    </reaction>
    <physiologicalReaction direction="left-to-right" evidence="8">
        <dbReference type="Rhea" id="RHEA:61397"/>
    </physiologicalReaction>
</comment>
<dbReference type="GO" id="GO:0016301">
    <property type="term" value="F:kinase activity"/>
    <property type="evidence" value="ECO:0000318"/>
    <property type="project" value="GO_Central"/>
</dbReference>
<dbReference type="InterPro" id="IPR016477">
    <property type="entry name" value="Fructo-/Ketosamine-3-kinase"/>
</dbReference>
<comment type="function">
    <text evidence="9">Initiates a process leading to the deglycation of proteins. Phosphorylates low-molecular-mass and protein-bound erythrulosamines and ribulosamines, but not fructosamines or psicosamines, on the third carbon of the sugar moiety. Protein-bound erythrulosamine 3-phosphates and ribulosamine 3-phosphates are unstable and decompose under physiological conditions.</text>
</comment>
<dbReference type="SUPFAM" id="SSF56112">
    <property type="entry name" value="Protein kinase-like (PK-like)"/>
    <property type="match status" value="1"/>
</dbReference>
<dbReference type="Gene3D" id="3.90.1200.10">
    <property type="match status" value="1"/>
</dbReference>
<dbReference type="PANTHER" id="PTHR12149:SF8">
    <property type="entry name" value="PROTEIN-RIBULOSAMINE 3-KINASE"/>
    <property type="match status" value="1"/>
</dbReference>
<dbReference type="FunFam" id="3.30.200.20:FF:000264">
    <property type="entry name" value="Protein-ribulosamine 3-kinase, chloroplastic"/>
    <property type="match status" value="1"/>
</dbReference>
<dbReference type="Gramene" id="Mp4g12660.1">
    <property type="protein sequence ID" value="Mp4g12660.1.cds1"/>
    <property type="gene ID" value="Mp4g12660"/>
</dbReference>
<dbReference type="PIRSF" id="PIRSF006221">
    <property type="entry name" value="Ketosamine-3-kinase"/>
    <property type="match status" value="1"/>
</dbReference>
<sequence length="334" mass="37318">MVIVAVALGCPAWTPGRHELKAWPKSKSGSCERRRRAVRTMMGSDPIRDWICGQGGASKITRISPVGGGCINTALRYETDSGTFFVKTNRDVGPAMFEAEAAGLEAMFATSTIRVPRPLKVGPLPGRGSYIIMEFINMGASRGGQAELGRQLAEMHKASSSERGFGFDMDNTIGSTPQPNPWTSDWVAFFQEQRLRYQLQLAEKQYRDYDIAEKGQRLVDKIPSLFRDVSDIRPCLLHGDLWSGNIAADERGAPVILDPACYYGHNEAEFGMSWCAGFGAGFYNAYFEVIPKQPGFEQRRDLYRLYHYLNHYNLFGSSYRSSCMAIIKQYTNLA</sequence>
<name>A0A2R6W6V0_MARPO</name>
<dbReference type="FunFam" id="3.90.1200.10:FF:000006">
    <property type="entry name" value="Protein-ribulosamine 3-kinase, chloroplastic"/>
    <property type="match status" value="1"/>
</dbReference>
<dbReference type="Pfam" id="PF03881">
    <property type="entry name" value="Fructosamin_kin"/>
    <property type="match status" value="1"/>
</dbReference>
<keyword evidence="4" id="KW-0547">Nucleotide-binding</keyword>
<keyword evidence="12" id="KW-0150">Chloroplast</keyword>
<dbReference type="GO" id="GO:0102193">
    <property type="term" value="F:protein-ribulosamine 3-kinase activity"/>
    <property type="evidence" value="ECO:0007669"/>
    <property type="project" value="UniProtKB-UniRule"/>
</dbReference>
<keyword evidence="6" id="KW-0067">ATP-binding</keyword>
<protein>
    <recommendedName>
        <fullName evidence="10 12">Protein-ribulosamine 3-kinase, chloroplastic</fullName>
        <ecNumber evidence="2 12">2.7.1.172</ecNumber>
    </recommendedName>
    <alternativeName>
        <fullName evidence="11 12">Fructosamine 3-kinase-related protein</fullName>
    </alternativeName>
</protein>
<dbReference type="PANTHER" id="PTHR12149">
    <property type="entry name" value="FRUCTOSAMINE 3 KINASE-RELATED PROTEIN"/>
    <property type="match status" value="1"/>
</dbReference>
<dbReference type="Proteomes" id="UP000244005">
    <property type="component" value="Unassembled WGS sequence"/>
</dbReference>
<proteinExistence type="inferred from homology"/>
<evidence type="ECO:0000256" key="12">
    <source>
        <dbReference type="PIRNR" id="PIRNR006221"/>
    </source>
</evidence>
<evidence type="ECO:0000256" key="3">
    <source>
        <dbReference type="ARBA" id="ARBA00022679"/>
    </source>
</evidence>
<dbReference type="GO" id="GO:0005524">
    <property type="term" value="F:ATP binding"/>
    <property type="evidence" value="ECO:0007669"/>
    <property type="project" value="UniProtKB-KW"/>
</dbReference>
<evidence type="ECO:0000313" key="13">
    <source>
        <dbReference type="EMBL" id="PTQ29562.1"/>
    </source>
</evidence>
<evidence type="ECO:0000256" key="9">
    <source>
        <dbReference type="ARBA" id="ARBA00057354"/>
    </source>
</evidence>
<evidence type="ECO:0000313" key="14">
    <source>
        <dbReference type="Proteomes" id="UP000244005"/>
    </source>
</evidence>
<comment type="subcellular location">
    <subcellularLocation>
        <location evidence="12">Plastid</location>
        <location evidence="12">Chloroplast</location>
    </subcellularLocation>
</comment>
<dbReference type="OrthoDB" id="5772781at2759"/>
<dbReference type="AlphaFoldDB" id="A0A2R6W6V0"/>
<evidence type="ECO:0000256" key="4">
    <source>
        <dbReference type="ARBA" id="ARBA00022741"/>
    </source>
</evidence>
<organism evidence="13 14">
    <name type="scientific">Marchantia polymorpha</name>
    <name type="common">Common liverwort</name>
    <name type="synonym">Marchantia aquatica</name>
    <dbReference type="NCBI Taxonomy" id="3197"/>
    <lineage>
        <taxon>Eukaryota</taxon>
        <taxon>Viridiplantae</taxon>
        <taxon>Streptophyta</taxon>
        <taxon>Embryophyta</taxon>
        <taxon>Marchantiophyta</taxon>
        <taxon>Marchantiopsida</taxon>
        <taxon>Marchantiidae</taxon>
        <taxon>Marchantiales</taxon>
        <taxon>Marchantiaceae</taxon>
        <taxon>Marchantia</taxon>
    </lineage>
</organism>
<dbReference type="GO" id="GO:0009507">
    <property type="term" value="C:chloroplast"/>
    <property type="evidence" value="ECO:0007669"/>
    <property type="project" value="UniProtKB-SubCell"/>
</dbReference>
<dbReference type="EMBL" id="KZ772810">
    <property type="protein sequence ID" value="PTQ29562.1"/>
    <property type="molecule type" value="Genomic_DNA"/>
</dbReference>
<evidence type="ECO:0000256" key="2">
    <source>
        <dbReference type="ARBA" id="ARBA00011961"/>
    </source>
</evidence>
<evidence type="ECO:0000256" key="5">
    <source>
        <dbReference type="ARBA" id="ARBA00022777"/>
    </source>
</evidence>
<keyword evidence="3 12" id="KW-0808">Transferase</keyword>
<evidence type="ECO:0000256" key="6">
    <source>
        <dbReference type="ARBA" id="ARBA00022840"/>
    </source>
</evidence>
<keyword evidence="12" id="KW-0934">Plastid</keyword>
<evidence type="ECO:0000256" key="1">
    <source>
        <dbReference type="ARBA" id="ARBA00009460"/>
    </source>
</evidence>
<dbReference type="OMA" id="RECDIAM"/>
<keyword evidence="5 12" id="KW-0418">Kinase</keyword>
<keyword evidence="14" id="KW-1185">Reference proteome</keyword>
<evidence type="ECO:0000256" key="10">
    <source>
        <dbReference type="ARBA" id="ARBA00070196"/>
    </source>
</evidence>
<evidence type="ECO:0000256" key="11">
    <source>
        <dbReference type="ARBA" id="ARBA00075898"/>
    </source>
</evidence>
<comment type="catalytic activity">
    <reaction evidence="7">
        <text>N(6)-D-ribulosyl-L-lysyl-[protein] + ATP = N(6)-(3-O-phospho-D-ribulosyl)-L-lysyl-[protein] + ADP + H(+)</text>
        <dbReference type="Rhea" id="RHEA:48432"/>
        <dbReference type="Rhea" id="RHEA-COMP:12103"/>
        <dbReference type="Rhea" id="RHEA-COMP:12104"/>
        <dbReference type="ChEBI" id="CHEBI:15378"/>
        <dbReference type="ChEBI" id="CHEBI:30616"/>
        <dbReference type="ChEBI" id="CHEBI:90418"/>
        <dbReference type="ChEBI" id="CHEBI:90420"/>
        <dbReference type="ChEBI" id="CHEBI:456216"/>
        <dbReference type="EC" id="2.7.1.172"/>
    </reaction>
    <physiologicalReaction direction="left-to-right" evidence="7">
        <dbReference type="Rhea" id="RHEA:48433"/>
    </physiologicalReaction>
</comment>
<gene>
    <name evidence="13" type="ORF">MARPO_0138s0005</name>
</gene>
<reference evidence="14" key="1">
    <citation type="journal article" date="2017" name="Cell">
        <title>Insights into land plant evolution garnered from the Marchantia polymorpha genome.</title>
        <authorList>
            <person name="Bowman J.L."/>
            <person name="Kohchi T."/>
            <person name="Yamato K.T."/>
            <person name="Jenkins J."/>
            <person name="Shu S."/>
            <person name="Ishizaki K."/>
            <person name="Yamaoka S."/>
            <person name="Nishihama R."/>
            <person name="Nakamura Y."/>
            <person name="Berger F."/>
            <person name="Adam C."/>
            <person name="Aki S.S."/>
            <person name="Althoff F."/>
            <person name="Araki T."/>
            <person name="Arteaga-Vazquez M.A."/>
            <person name="Balasubrmanian S."/>
            <person name="Barry K."/>
            <person name="Bauer D."/>
            <person name="Boehm C.R."/>
            <person name="Briginshaw L."/>
            <person name="Caballero-Perez J."/>
            <person name="Catarino B."/>
            <person name="Chen F."/>
            <person name="Chiyoda S."/>
            <person name="Chovatia M."/>
            <person name="Davies K.M."/>
            <person name="Delmans M."/>
            <person name="Demura T."/>
            <person name="Dierschke T."/>
            <person name="Dolan L."/>
            <person name="Dorantes-Acosta A.E."/>
            <person name="Eklund D.M."/>
            <person name="Florent S.N."/>
            <person name="Flores-Sandoval E."/>
            <person name="Fujiyama A."/>
            <person name="Fukuzawa H."/>
            <person name="Galik B."/>
            <person name="Grimanelli D."/>
            <person name="Grimwood J."/>
            <person name="Grossniklaus U."/>
            <person name="Hamada T."/>
            <person name="Haseloff J."/>
            <person name="Hetherington A.J."/>
            <person name="Higo A."/>
            <person name="Hirakawa Y."/>
            <person name="Hundley H.N."/>
            <person name="Ikeda Y."/>
            <person name="Inoue K."/>
            <person name="Inoue S.I."/>
            <person name="Ishida S."/>
            <person name="Jia Q."/>
            <person name="Kakita M."/>
            <person name="Kanazawa T."/>
            <person name="Kawai Y."/>
            <person name="Kawashima T."/>
            <person name="Kennedy M."/>
            <person name="Kinose K."/>
            <person name="Kinoshita T."/>
            <person name="Kohara Y."/>
            <person name="Koide E."/>
            <person name="Komatsu K."/>
            <person name="Kopischke S."/>
            <person name="Kubo M."/>
            <person name="Kyozuka J."/>
            <person name="Lagercrantz U."/>
            <person name="Lin S.S."/>
            <person name="Lindquist E."/>
            <person name="Lipzen A.M."/>
            <person name="Lu C.W."/>
            <person name="De Luna E."/>
            <person name="Martienssen R.A."/>
            <person name="Minamino N."/>
            <person name="Mizutani M."/>
            <person name="Mizutani M."/>
            <person name="Mochizuki N."/>
            <person name="Monte I."/>
            <person name="Mosher R."/>
            <person name="Nagasaki H."/>
            <person name="Nakagami H."/>
            <person name="Naramoto S."/>
            <person name="Nishitani K."/>
            <person name="Ohtani M."/>
            <person name="Okamoto T."/>
            <person name="Okumura M."/>
            <person name="Phillips J."/>
            <person name="Pollak B."/>
            <person name="Reinders A."/>
            <person name="Rovekamp M."/>
            <person name="Sano R."/>
            <person name="Sawa S."/>
            <person name="Schmid M.W."/>
            <person name="Shirakawa M."/>
            <person name="Solano R."/>
            <person name="Spunde A."/>
            <person name="Suetsugu N."/>
            <person name="Sugano S."/>
            <person name="Sugiyama A."/>
            <person name="Sun R."/>
            <person name="Suzuki Y."/>
            <person name="Takenaka M."/>
            <person name="Takezawa D."/>
            <person name="Tomogane H."/>
            <person name="Tsuzuki M."/>
            <person name="Ueda T."/>
            <person name="Umeda M."/>
            <person name="Ward J.M."/>
            <person name="Watanabe Y."/>
            <person name="Yazaki K."/>
            <person name="Yokoyama R."/>
            <person name="Yoshitake Y."/>
            <person name="Yotsui I."/>
            <person name="Zachgo S."/>
            <person name="Schmutz J."/>
        </authorList>
    </citation>
    <scope>NUCLEOTIDE SEQUENCE [LARGE SCALE GENOMIC DNA]</scope>
    <source>
        <strain evidence="14">Tak-1</strain>
    </source>
</reference>
<dbReference type="Gene3D" id="3.30.200.20">
    <property type="entry name" value="Phosphorylase Kinase, domain 1"/>
    <property type="match status" value="1"/>
</dbReference>
<evidence type="ECO:0000256" key="7">
    <source>
        <dbReference type="ARBA" id="ARBA00048655"/>
    </source>
</evidence>
<comment type="similarity">
    <text evidence="1 12">Belongs to the fructosamine kinase family.</text>
</comment>
<dbReference type="InterPro" id="IPR011009">
    <property type="entry name" value="Kinase-like_dom_sf"/>
</dbReference>
<accession>A0A2R6W6V0</accession>